<dbReference type="InterPro" id="IPR016064">
    <property type="entry name" value="NAD/diacylglycerol_kinase_sf"/>
</dbReference>
<dbReference type="PIRSF" id="PIRSF018567">
    <property type="entry name" value="AcoX"/>
    <property type="match status" value="1"/>
</dbReference>
<dbReference type="InterPro" id="IPR017438">
    <property type="entry name" value="ATP-NAD_kinase_N"/>
</dbReference>
<dbReference type="GO" id="GO:0051287">
    <property type="term" value="F:NAD binding"/>
    <property type="evidence" value="ECO:0007669"/>
    <property type="project" value="UniProtKB-ARBA"/>
</dbReference>
<sequence length="329" mass="35051">MAVVGIIANPASGKDIRRLVAHATVCDNMEKVNMVRRILLALQATGVERVLIMPDYFGIGTRALDGLTGPFRLNLTVEFLSMNITGTQEDSLRAAGILKDKVDCLITLGGDGTNRLVAKGCDEVPILPVSTGTNNVFPTMLEGTVAGLAAGFIATNRVLPEEGLARHKKLEVYIDGVFTDIALVDVVVLNEQFIGSRAIWDVDKIKHIYATRGELKNIGIVSVVGALQPVQAMDPYGMYVEIGQGGPCVMAALGPGLLVQVPVKSFARLEPMQRMAVSGTPFVIALDGEREISVRSGADVEINLNPAGPRVVDVPKTLARAAAQGLMRL</sequence>
<dbReference type="STRING" id="868595.Desca_0772"/>
<dbReference type="GO" id="GO:0005524">
    <property type="term" value="F:ATP binding"/>
    <property type="evidence" value="ECO:0007669"/>
    <property type="project" value="UniProtKB-ARBA"/>
</dbReference>
<dbReference type="SUPFAM" id="SSF111331">
    <property type="entry name" value="NAD kinase/diacylglycerol kinase-like"/>
    <property type="match status" value="1"/>
</dbReference>
<dbReference type="GO" id="GO:0006741">
    <property type="term" value="P:NADP+ biosynthetic process"/>
    <property type="evidence" value="ECO:0007669"/>
    <property type="project" value="InterPro"/>
</dbReference>
<dbReference type="Proteomes" id="UP000009226">
    <property type="component" value="Chromosome"/>
</dbReference>
<dbReference type="Gene3D" id="3.40.50.10330">
    <property type="entry name" value="Probable inorganic polyphosphate/atp-NAD kinase, domain 1"/>
    <property type="match status" value="1"/>
</dbReference>
<reference evidence="1 2" key="1">
    <citation type="submission" date="2011-05" db="EMBL/GenBank/DDBJ databases">
        <title>Complete sequence of Desulfotomaculum carboxydivorans CO-1-SRB.</title>
        <authorList>
            <consortium name="US DOE Joint Genome Institute"/>
            <person name="Lucas S."/>
            <person name="Han J."/>
            <person name="Lapidus A."/>
            <person name="Cheng J.-F."/>
            <person name="Goodwin L."/>
            <person name="Pitluck S."/>
            <person name="Peters L."/>
            <person name="Mikhailova N."/>
            <person name="Lu M."/>
            <person name="Han C."/>
            <person name="Tapia R."/>
            <person name="Land M."/>
            <person name="Hauser L."/>
            <person name="Kyrpides N."/>
            <person name="Ivanova N."/>
            <person name="Pagani I."/>
            <person name="Stams A."/>
            <person name="Plugge C."/>
            <person name="Muyzer G."/>
            <person name="Kuever J."/>
            <person name="Parshina S."/>
            <person name="Ivanova A."/>
            <person name="Nazina T."/>
            <person name="Woyke T."/>
        </authorList>
    </citation>
    <scope>NUCLEOTIDE SEQUENCE [LARGE SCALE GENOMIC DNA]</scope>
    <source>
        <strain evidence="2">DSM 14880 / VKM B-2319 / CO-1-SRB</strain>
    </source>
</reference>
<dbReference type="HOGENOM" id="CLU_786821_0_0_9"/>
<gene>
    <name evidence="1" type="ordered locus">Desca_0772</name>
</gene>
<name>F6B902_DESCC</name>
<protein>
    <submittedName>
        <fullName evidence="1">ATP-NAD/AcoX kinase</fullName>
    </submittedName>
</protein>
<dbReference type="PANTHER" id="PTHR40697">
    <property type="entry name" value="ACETOIN CATABOLISM PROTEIN X"/>
    <property type="match status" value="1"/>
</dbReference>
<organism evidence="1 2">
    <name type="scientific">Desulfotomaculum nigrificans (strain DSM 14880 / VKM B-2319 / CO-1-SRB)</name>
    <name type="common">Desulfotomaculum carboxydivorans</name>
    <dbReference type="NCBI Taxonomy" id="868595"/>
    <lineage>
        <taxon>Bacteria</taxon>
        <taxon>Bacillati</taxon>
        <taxon>Bacillota</taxon>
        <taxon>Clostridia</taxon>
        <taxon>Eubacteriales</taxon>
        <taxon>Desulfotomaculaceae</taxon>
        <taxon>Desulfotomaculum</taxon>
    </lineage>
</organism>
<dbReference type="InterPro" id="IPR011391">
    <property type="entry name" value="AcoX_kinase"/>
</dbReference>
<dbReference type="eggNOG" id="COG0061">
    <property type="taxonomic scope" value="Bacteria"/>
</dbReference>
<dbReference type="InterPro" id="IPR039065">
    <property type="entry name" value="AcoX-like"/>
</dbReference>
<dbReference type="EMBL" id="CP002736">
    <property type="protein sequence ID" value="AEF93653.1"/>
    <property type="molecule type" value="Genomic_DNA"/>
</dbReference>
<dbReference type="AlphaFoldDB" id="F6B902"/>
<dbReference type="Pfam" id="PF01513">
    <property type="entry name" value="NAD_kinase"/>
    <property type="match status" value="1"/>
</dbReference>
<dbReference type="InterPro" id="IPR002504">
    <property type="entry name" value="NADK"/>
</dbReference>
<proteinExistence type="predicted"/>
<accession>F6B902</accession>
<evidence type="ECO:0000313" key="2">
    <source>
        <dbReference type="Proteomes" id="UP000009226"/>
    </source>
</evidence>
<dbReference type="KEGG" id="dca:Desca_0772"/>
<evidence type="ECO:0000313" key="1">
    <source>
        <dbReference type="EMBL" id="AEF93653.1"/>
    </source>
</evidence>
<keyword evidence="1" id="KW-0418">Kinase</keyword>
<dbReference type="PANTHER" id="PTHR40697:SF3">
    <property type="entry name" value="ACETOIN CATABOLISM PROTEIN X"/>
    <property type="match status" value="1"/>
</dbReference>
<dbReference type="GO" id="GO:0003951">
    <property type="term" value="F:NAD+ kinase activity"/>
    <property type="evidence" value="ECO:0007669"/>
    <property type="project" value="InterPro"/>
</dbReference>
<keyword evidence="2" id="KW-1185">Reference proteome</keyword>
<keyword evidence="1" id="KW-0808">Transferase</keyword>
<dbReference type="RefSeq" id="WP_003545140.1">
    <property type="nucleotide sequence ID" value="NC_015565.1"/>
</dbReference>